<evidence type="ECO:0000313" key="14">
    <source>
        <dbReference type="EMBL" id="SDX07831.1"/>
    </source>
</evidence>
<dbReference type="SUPFAM" id="SSF53383">
    <property type="entry name" value="PLP-dependent transferases"/>
    <property type="match status" value="1"/>
</dbReference>
<dbReference type="EMBL" id="FNON01000002">
    <property type="protein sequence ID" value="SDX07831.1"/>
    <property type="molecule type" value="Genomic_DNA"/>
</dbReference>
<dbReference type="NCBIfam" id="NF006733">
    <property type="entry name" value="PRK09264.1"/>
    <property type="match status" value="1"/>
</dbReference>
<keyword evidence="9 12" id="KW-0663">Pyridoxal phosphate</keyword>
<dbReference type="GO" id="GO:0047307">
    <property type="term" value="F:diaminobutyrate-pyruvate transaminase activity"/>
    <property type="evidence" value="ECO:0007669"/>
    <property type="project" value="InterPro"/>
</dbReference>
<dbReference type="EC" id="2.6.1.76" evidence="5 13"/>
<evidence type="ECO:0000256" key="7">
    <source>
        <dbReference type="ARBA" id="ARBA00022576"/>
    </source>
</evidence>
<accession>A0A1H2YS62</accession>
<dbReference type="Gene3D" id="3.90.1150.10">
    <property type="entry name" value="Aspartate Aminotransferase, domain 1"/>
    <property type="match status" value="1"/>
</dbReference>
<proteinExistence type="inferred from homology"/>
<dbReference type="PROSITE" id="PS00600">
    <property type="entry name" value="AA_TRANSFER_CLASS_3"/>
    <property type="match status" value="1"/>
</dbReference>
<evidence type="ECO:0000256" key="5">
    <source>
        <dbReference type="ARBA" id="ARBA00013155"/>
    </source>
</evidence>
<dbReference type="AlphaFoldDB" id="A0A1H2YS62"/>
<evidence type="ECO:0000256" key="6">
    <source>
        <dbReference type="ARBA" id="ARBA00014798"/>
    </source>
</evidence>
<evidence type="ECO:0000256" key="1">
    <source>
        <dbReference type="ARBA" id="ARBA00001933"/>
    </source>
</evidence>
<comment type="function">
    <text evidence="2 13">Catalyzes reversively the conversion of L-aspartate beta-semialdehyde (ASA) to L-2,4-diaminobutyrate (DABA) by transamination with L-glutamate.</text>
</comment>
<evidence type="ECO:0000256" key="2">
    <source>
        <dbReference type="ARBA" id="ARBA00002189"/>
    </source>
</evidence>
<organism evidence="14 15">
    <name type="scientific">Amycolatopsis xylanica</name>
    <dbReference type="NCBI Taxonomy" id="589385"/>
    <lineage>
        <taxon>Bacteria</taxon>
        <taxon>Bacillati</taxon>
        <taxon>Actinomycetota</taxon>
        <taxon>Actinomycetes</taxon>
        <taxon>Pseudonocardiales</taxon>
        <taxon>Pseudonocardiaceae</taxon>
        <taxon>Amycolatopsis</taxon>
    </lineage>
</organism>
<keyword evidence="10" id="KW-0045">Antibiotic biosynthesis</keyword>
<evidence type="ECO:0000256" key="4">
    <source>
        <dbReference type="ARBA" id="ARBA00008954"/>
    </source>
</evidence>
<dbReference type="GO" id="GO:0017000">
    <property type="term" value="P:antibiotic biosynthetic process"/>
    <property type="evidence" value="ECO:0007669"/>
    <property type="project" value="UniProtKB-KW"/>
</dbReference>
<dbReference type="Gene3D" id="3.40.640.10">
    <property type="entry name" value="Type I PLP-dependent aspartate aminotransferase-like (Major domain)"/>
    <property type="match status" value="1"/>
</dbReference>
<dbReference type="InterPro" id="IPR004637">
    <property type="entry name" value="Dat"/>
</dbReference>
<dbReference type="InterPro" id="IPR015424">
    <property type="entry name" value="PyrdxlP-dep_Trfase"/>
</dbReference>
<comment type="similarity">
    <text evidence="4 12">Belongs to the class-III pyridoxal-phosphate-dependent aminotransferase family.</text>
</comment>
<evidence type="ECO:0000256" key="10">
    <source>
        <dbReference type="ARBA" id="ARBA00023194"/>
    </source>
</evidence>
<dbReference type="NCBIfam" id="TIGR02407">
    <property type="entry name" value="ectoine_ectB"/>
    <property type="match status" value="1"/>
</dbReference>
<dbReference type="PIRSF" id="PIRSF000521">
    <property type="entry name" value="Transaminase_4ab_Lys_Orn"/>
    <property type="match status" value="1"/>
</dbReference>
<reference evidence="14 15" key="1">
    <citation type="submission" date="2016-10" db="EMBL/GenBank/DDBJ databases">
        <authorList>
            <person name="de Groot N.N."/>
        </authorList>
    </citation>
    <scope>NUCLEOTIDE SEQUENCE [LARGE SCALE GENOMIC DNA]</scope>
    <source>
        <strain evidence="14 15">CPCC 202699</strain>
    </source>
</reference>
<dbReference type="GO" id="GO:0045303">
    <property type="term" value="F:diaminobutyrate-2-oxoglutarate transaminase activity"/>
    <property type="evidence" value="ECO:0007669"/>
    <property type="project" value="UniProtKB-EC"/>
</dbReference>
<dbReference type="STRING" id="589385.SAMN05421504_102237"/>
<gene>
    <name evidence="14" type="ORF">SAMN05421504_102237</name>
</gene>
<dbReference type="NCBIfam" id="TIGR00709">
    <property type="entry name" value="dat"/>
    <property type="match status" value="1"/>
</dbReference>
<evidence type="ECO:0000256" key="12">
    <source>
        <dbReference type="RuleBase" id="RU003560"/>
    </source>
</evidence>
<evidence type="ECO:0000313" key="15">
    <source>
        <dbReference type="Proteomes" id="UP000199515"/>
    </source>
</evidence>
<dbReference type="Proteomes" id="UP000199515">
    <property type="component" value="Unassembled WGS sequence"/>
</dbReference>
<keyword evidence="8 13" id="KW-0808">Transferase</keyword>
<dbReference type="Pfam" id="PF00202">
    <property type="entry name" value="Aminotran_3"/>
    <property type="match status" value="1"/>
</dbReference>
<evidence type="ECO:0000256" key="13">
    <source>
        <dbReference type="RuleBase" id="RU365034"/>
    </source>
</evidence>
<evidence type="ECO:0000256" key="8">
    <source>
        <dbReference type="ARBA" id="ARBA00022679"/>
    </source>
</evidence>
<dbReference type="InterPro" id="IPR015422">
    <property type="entry name" value="PyrdxlP-dep_Trfase_small"/>
</dbReference>
<dbReference type="GO" id="GO:0030170">
    <property type="term" value="F:pyridoxal phosphate binding"/>
    <property type="evidence" value="ECO:0007669"/>
    <property type="project" value="InterPro"/>
</dbReference>
<dbReference type="InterPro" id="IPR015421">
    <property type="entry name" value="PyrdxlP-dep_Trfase_major"/>
</dbReference>
<keyword evidence="15" id="KW-1185">Reference proteome</keyword>
<dbReference type="InterPro" id="IPR049704">
    <property type="entry name" value="Aminotrans_3_PPA_site"/>
</dbReference>
<name>A0A1H2YS62_9PSEU</name>
<comment type="cofactor">
    <cofactor evidence="1 13">
        <name>pyridoxal 5'-phosphate</name>
        <dbReference type="ChEBI" id="CHEBI:597326"/>
    </cofactor>
</comment>
<dbReference type="OrthoDB" id="9801052at2"/>
<sequence>MNIFEELESEVRSYSRGWPVVFDRAQGSRVFDEDGKAYLDFFAGAGALNYGHNNPVLKQALLDYIQRDGITHALDMFTVAKKNFLETFKEKILEPRDLDYKIVFPGPGGANAVEAALKLARKVTGKESVINFTNAFHGMTLGALSVTGNSMKRGGAGVPLVHATPMPYDAYFDGQYPDFLYFERLLEDSGSGLNEPAAVIVEGVQGEGGINAASLAWLKGLADLCAKHGILLIFDDVQMGCGRTGPFFSFEDAGIKPDIVCLSKSIGGYGLPMALTLIKPELDVWEPGEHNGTFRGISPAFVTATEALRTYWSDDELEKSTKAKGERIAAAFTDIVKAYPEANLVAKGRGLARGIEFESGELAGKVCAAAFERGLLMETAGPDGEVMKLLPPLTVTDDEITEGLKIIDESIATVLK</sequence>
<comment type="pathway">
    <text evidence="3 13">Amine and polyamine biosynthesis; ectoine biosynthesis; L-ectoine from L-aspartate 4-semialdehyde: step 1/3.</text>
</comment>
<comment type="catalytic activity">
    <reaction evidence="11 13">
        <text>L-2,4-diaminobutanoate + 2-oxoglutarate = L-aspartate 4-semialdehyde + L-glutamate</text>
        <dbReference type="Rhea" id="RHEA:11160"/>
        <dbReference type="ChEBI" id="CHEBI:16810"/>
        <dbReference type="ChEBI" id="CHEBI:29985"/>
        <dbReference type="ChEBI" id="CHEBI:58761"/>
        <dbReference type="ChEBI" id="CHEBI:537519"/>
        <dbReference type="EC" id="2.6.1.76"/>
    </reaction>
</comment>
<dbReference type="GO" id="GO:0019491">
    <property type="term" value="P:ectoine biosynthetic process"/>
    <property type="evidence" value="ECO:0007669"/>
    <property type="project" value="UniProtKB-UniPathway"/>
</dbReference>
<keyword evidence="7 13" id="KW-0032">Aminotransferase</keyword>
<dbReference type="PANTHER" id="PTHR43552:SF2">
    <property type="entry name" value="DIAMINOBUTYRATE--2-OXOGLUTARATE TRANSAMINASE"/>
    <property type="match status" value="1"/>
</dbReference>
<evidence type="ECO:0000256" key="9">
    <source>
        <dbReference type="ARBA" id="ARBA00022898"/>
    </source>
</evidence>
<evidence type="ECO:0000256" key="11">
    <source>
        <dbReference type="ARBA" id="ARBA00049111"/>
    </source>
</evidence>
<protein>
    <recommendedName>
        <fullName evidence="6 13">Diaminobutyrate--2-oxoglutarate transaminase</fullName>
        <ecNumber evidence="5 13">2.6.1.76</ecNumber>
    </recommendedName>
    <alternativeName>
        <fullName evidence="13">DABA aminotransferase</fullName>
    </alternativeName>
</protein>
<dbReference type="CDD" id="cd00610">
    <property type="entry name" value="OAT_like"/>
    <property type="match status" value="1"/>
</dbReference>
<dbReference type="InterPro" id="IPR005814">
    <property type="entry name" value="Aminotrans_3"/>
</dbReference>
<dbReference type="InterPro" id="IPR012773">
    <property type="entry name" value="Ectoine_EctB"/>
</dbReference>
<dbReference type="PANTHER" id="PTHR43552">
    <property type="entry name" value="DIAMINOBUTYRATE--2-OXOGLUTARATE AMINOTRANSFERASE"/>
    <property type="match status" value="1"/>
</dbReference>
<dbReference type="UniPathway" id="UPA00067">
    <property type="reaction ID" value="UER00121"/>
</dbReference>
<evidence type="ECO:0000256" key="3">
    <source>
        <dbReference type="ARBA" id="ARBA00004946"/>
    </source>
</evidence>
<dbReference type="RefSeq" id="WP_091288160.1">
    <property type="nucleotide sequence ID" value="NZ_FNON01000002.1"/>
</dbReference>